<dbReference type="EMBL" id="MH939382">
    <property type="protein sequence ID" value="QCX29420.1"/>
    <property type="molecule type" value="Genomic_DNA"/>
</dbReference>
<keyword evidence="4" id="KW-1185">Reference proteome</keyword>
<reference evidence="3" key="1">
    <citation type="submission" date="2018-09" db="EMBL/GenBank/DDBJ databases">
        <title>Diverse plant associated genomoviruses.</title>
        <authorList>
            <person name="Richet C."/>
            <person name="Kraberger S."/>
            <person name="Filloux D."/>
            <person name="Fontenele R.S."/>
            <person name="Ribeiro S.G."/>
            <person name="Martin D.P."/>
            <person name="Lamas N.S."/>
            <person name="McCarthy J."/>
            <person name="Lefeuvre P."/>
            <person name="Roumagnac P."/>
            <person name="Varsani A."/>
        </authorList>
    </citation>
    <scope>NUCLEOTIDE SEQUENCE</scope>
    <source>
        <strain evidence="2">A97_GP1</strain>
        <strain evidence="3">D98_GP1</strain>
    </source>
</reference>
<proteinExistence type="predicted"/>
<dbReference type="KEGG" id="vg:80536015"/>
<accession>A0A4Y5QCG6</accession>
<evidence type="ECO:0000256" key="1">
    <source>
        <dbReference type="SAM" id="MobiDB-lite"/>
    </source>
</evidence>
<protein>
    <submittedName>
        <fullName evidence="3">Capsid protein</fullName>
    </submittedName>
</protein>
<evidence type="ECO:0000313" key="4">
    <source>
        <dbReference type="Proteomes" id="UP000677271"/>
    </source>
</evidence>
<dbReference type="Proteomes" id="UP000677271">
    <property type="component" value="Segment"/>
</dbReference>
<dbReference type="EMBL" id="MH939398">
    <property type="protein sequence ID" value="QCX29430.1"/>
    <property type="molecule type" value="Genomic_DNA"/>
</dbReference>
<sequence>MAYSRYRRKPRRSYRKSGPKRRYSARPSRYTAKTRRYTRKRPMSKRAILNTTSKKKRDTMLPWTNMTAASQSGSTTYTTSPAVINGGSSVAPMTIWCATARDLTPNTGPAAPAYQALRTATTCYMKGLSENVEIQISDGLPWQWRRICFTSKSLATDLITTPSFSTWNETSLGIVRTMNQPTGTNRNTLESYLFKGTINVDWNDQLIAPVDTLRVTVLYDKVVSIASGNESGTIRKYRRYLPLNKNLVYDDDENGDGETQATFSVGSKAGMGDLFVVDIFRPRNGSTSSNQLSFGTNTTLYWHEK</sequence>
<dbReference type="RefSeq" id="YP_010797992.1">
    <property type="nucleotide sequence ID" value="NC_076275.1"/>
</dbReference>
<organism evidence="3">
    <name type="scientific">Plant associated genomovirus 9</name>
    <dbReference type="NCBI Taxonomy" id="2584403"/>
    <lineage>
        <taxon>Viruses</taxon>
        <taxon>Monodnaviria</taxon>
        <taxon>Shotokuvirae</taxon>
        <taxon>Cressdnaviricota</taxon>
        <taxon>Repensiviricetes</taxon>
        <taxon>Geplafuvirales</taxon>
        <taxon>Genomoviridae</taxon>
        <taxon>Gemykolovirus</taxon>
        <taxon>Gemykolovirus poaspe1</taxon>
    </lineage>
</organism>
<dbReference type="GeneID" id="80536015"/>
<evidence type="ECO:0000313" key="2">
    <source>
        <dbReference type="EMBL" id="QCX29420.1"/>
    </source>
</evidence>
<evidence type="ECO:0000313" key="3">
    <source>
        <dbReference type="EMBL" id="QCX29430.1"/>
    </source>
</evidence>
<feature type="compositionally biased region" description="Basic residues" evidence="1">
    <location>
        <begin position="1"/>
        <end position="24"/>
    </location>
</feature>
<name>A0A4Y5QCG6_9VIRU</name>
<feature type="region of interest" description="Disordered" evidence="1">
    <location>
        <begin position="1"/>
        <end position="40"/>
    </location>
</feature>